<dbReference type="SUPFAM" id="SSF110296">
    <property type="entry name" value="Oligoxyloglucan reducing end-specific cellobiohydrolase"/>
    <property type="match status" value="1"/>
</dbReference>
<name>A0A6M4IVA1_9BACT</name>
<dbReference type="InterPro" id="IPR052025">
    <property type="entry name" value="Xyloglucanase_GH74"/>
</dbReference>
<evidence type="ECO:0000313" key="6">
    <source>
        <dbReference type="Proteomes" id="UP000500938"/>
    </source>
</evidence>
<dbReference type="PANTHER" id="PTHR43739:SF5">
    <property type="entry name" value="EXO-ALPHA-SIALIDASE"/>
    <property type="match status" value="1"/>
</dbReference>
<dbReference type="EMBL" id="CP053085">
    <property type="protein sequence ID" value="QJR37436.1"/>
    <property type="molecule type" value="Genomic_DNA"/>
</dbReference>
<dbReference type="InterPro" id="IPR015943">
    <property type="entry name" value="WD40/YVTN_repeat-like_dom_sf"/>
</dbReference>
<dbReference type="GO" id="GO:0010411">
    <property type="term" value="P:xyloglucan metabolic process"/>
    <property type="evidence" value="ECO:0007669"/>
    <property type="project" value="TreeGrafter"/>
</dbReference>
<dbReference type="InterPro" id="IPR036278">
    <property type="entry name" value="Sialidase_sf"/>
</dbReference>
<accession>A0A6M4IVA1</accession>
<feature type="signal peptide" evidence="3">
    <location>
        <begin position="1"/>
        <end position="25"/>
    </location>
</feature>
<dbReference type="PANTHER" id="PTHR43739">
    <property type="entry name" value="XYLOGLUCANASE (EUROFUNG)"/>
    <property type="match status" value="1"/>
</dbReference>
<dbReference type="InterPro" id="IPR031778">
    <property type="entry name" value="Sortilin_N"/>
</dbReference>
<dbReference type="Proteomes" id="UP000500938">
    <property type="component" value="Chromosome"/>
</dbReference>
<evidence type="ECO:0000256" key="3">
    <source>
        <dbReference type="SAM" id="SignalP"/>
    </source>
</evidence>
<keyword evidence="3" id="KW-0732">Signal</keyword>
<evidence type="ECO:0000259" key="4">
    <source>
        <dbReference type="Pfam" id="PF15902"/>
    </source>
</evidence>
<organism evidence="5 6">
    <name type="scientific">Gemmatimonas groenlandica</name>
    <dbReference type="NCBI Taxonomy" id="2732249"/>
    <lineage>
        <taxon>Bacteria</taxon>
        <taxon>Pseudomonadati</taxon>
        <taxon>Gemmatimonadota</taxon>
        <taxon>Gemmatimonadia</taxon>
        <taxon>Gemmatimonadales</taxon>
        <taxon>Gemmatimonadaceae</taxon>
        <taxon>Gemmatimonas</taxon>
    </lineage>
</organism>
<dbReference type="KEGG" id="ggr:HKW67_18930"/>
<dbReference type="Gene3D" id="2.130.10.10">
    <property type="entry name" value="YVTN repeat-like/Quinoprotein amine dehydrogenase"/>
    <property type="match status" value="4"/>
</dbReference>
<proteinExistence type="predicted"/>
<keyword evidence="1" id="KW-0677">Repeat</keyword>
<dbReference type="CDD" id="cd15482">
    <property type="entry name" value="Sialidase_non-viral"/>
    <property type="match status" value="2"/>
</dbReference>
<dbReference type="AlphaFoldDB" id="A0A6M4IVA1"/>
<feature type="domain" description="Sortilin N-terminal" evidence="4">
    <location>
        <begin position="125"/>
        <end position="248"/>
    </location>
</feature>
<gene>
    <name evidence="5" type="ORF">HKW67_18930</name>
</gene>
<dbReference type="Pfam" id="PF15902">
    <property type="entry name" value="Sortilin-Vps10"/>
    <property type="match status" value="1"/>
</dbReference>
<sequence length="999" mass="108983">MRVRPFRMLVPALLWALPAALSAQAAPLASADLGALRLRNIGPASMSGRVVDMDVVESNPSIWYVAGATGGLWRTNDNGVTWSSTFDAPVHSIGDVAVFQPNPQIIWVGTGERASRQSVGWGDGVYKSTDGGVSWQNMGLATSMHIGRIQLHPRDPNIAYVAAQGSVWGAGGDRGLFRTTDGGRSWTRTLFVDDETGATDVAMDWNDPNVLYASTYQRRRSAYGFDGGGPGSALWKSTDAGVTWTKITGHGLPEGEYGRIGIGVYRKNPKILTVSIEQGARYNASTAYIVRKAGVYRSEDAGATWTFMSDWNPRPMYASQVIIDPNDDQRIYMLNAYSFSDNGGKTFTAPRTTTHGDDRFVWVNPNNSRHVVKLDDGGIGISYDRGNKFLYVTSLPLSQFYRVTTDNAVPFNIYGGLQDNGCWMGPSASWTTGGVLNDHFSRLCGGDGFHVTPNPLNSRTVYSASQFLGLQRNDTKTWEVQDIRPGDSTGHIAGRRNWETWGKPGAEQVLGNAMHPANWDAPFIISPHDTATVYAGGQHLFKSVNSGRTWKDLGDMSTGVDRSRLPLMGRLPGENTLSLDDGVPYFPGVTALAESPRVKGLLYVGTDDGRFRVSRDGGATFTDVQSRFPGLPKDSWFAGVEASRHAAGTAYVVVDNHRSNDFTNYVYATSDFGATWRRIDAGLPANRVTRTVREDPRNPTLLYLATEFGVFISPDAGGQWLTLRNNMPMMPFNDITIQARDNTLVLGSHARGLWILDQLNALQELTPAVAASSAHLFTMQPAMQIRTTNLRPHTGDMIFRGENPANGALIDYWVRDAGTAVTLTVLDSAGRTVQTLTPTSRRGVNRVVWNLRYADLPIRSGGGEDDDAGPSPTSPGPLVLPGTYTVRLSYGATAQQQRVVVKDDPRITVSRAERAAWTAFHREIGALITSFVPVAERWRAQPGTDAATRDGKRQAAELSARLSGLYGAVARYTGAPTSDQRSELRFYTRMAAELEKAGR</sequence>
<evidence type="ECO:0000313" key="5">
    <source>
        <dbReference type="EMBL" id="QJR37436.1"/>
    </source>
</evidence>
<reference evidence="5 6" key="1">
    <citation type="submission" date="2020-05" db="EMBL/GenBank/DDBJ databases">
        <title>Complete genome sequence of Gemmatimonas greenlandica TET16.</title>
        <authorList>
            <person name="Zeng Y."/>
        </authorList>
    </citation>
    <scope>NUCLEOTIDE SEQUENCE [LARGE SCALE GENOMIC DNA]</scope>
    <source>
        <strain evidence="5 6">TET16</strain>
    </source>
</reference>
<evidence type="ECO:0000256" key="1">
    <source>
        <dbReference type="ARBA" id="ARBA00022737"/>
    </source>
</evidence>
<dbReference type="Gene3D" id="2.60.40.4070">
    <property type="match status" value="1"/>
</dbReference>
<keyword evidence="6" id="KW-1185">Reference proteome</keyword>
<protein>
    <recommendedName>
        <fullName evidence="4">Sortilin N-terminal domain-containing protein</fullName>
    </recommendedName>
</protein>
<evidence type="ECO:0000256" key="2">
    <source>
        <dbReference type="SAM" id="MobiDB-lite"/>
    </source>
</evidence>
<dbReference type="SUPFAM" id="SSF50939">
    <property type="entry name" value="Sialidases"/>
    <property type="match status" value="1"/>
</dbReference>
<feature type="chain" id="PRO_5027023445" description="Sortilin N-terminal domain-containing protein" evidence="3">
    <location>
        <begin position="26"/>
        <end position="999"/>
    </location>
</feature>
<feature type="region of interest" description="Disordered" evidence="2">
    <location>
        <begin position="860"/>
        <end position="879"/>
    </location>
</feature>